<comment type="caution">
    <text evidence="1">The sequence shown here is derived from an EMBL/GenBank/DDBJ whole genome shotgun (WGS) entry which is preliminary data.</text>
</comment>
<accession>A0A9P0HUU7</accession>
<name>A0A9P0HUU7_NEZVI</name>
<keyword evidence="2" id="KW-1185">Reference proteome</keyword>
<dbReference type="EMBL" id="CAKMRH010000025">
    <property type="protein sequence ID" value="CAH1408441.1"/>
    <property type="molecule type" value="Genomic_DNA"/>
</dbReference>
<dbReference type="AlphaFoldDB" id="A0A9P0HUU7"/>
<gene>
    <name evidence="1" type="ORF">NEZAVI_LOCUS15966</name>
</gene>
<proteinExistence type="predicted"/>
<evidence type="ECO:0000313" key="2">
    <source>
        <dbReference type="Proteomes" id="UP001152798"/>
    </source>
</evidence>
<evidence type="ECO:0000313" key="1">
    <source>
        <dbReference type="EMBL" id="CAH1408441.1"/>
    </source>
</evidence>
<protein>
    <submittedName>
        <fullName evidence="1">Uncharacterized protein</fullName>
    </submittedName>
</protein>
<organism evidence="1 2">
    <name type="scientific">Nezara viridula</name>
    <name type="common">Southern green stink bug</name>
    <name type="synonym">Cimex viridulus</name>
    <dbReference type="NCBI Taxonomy" id="85310"/>
    <lineage>
        <taxon>Eukaryota</taxon>
        <taxon>Metazoa</taxon>
        <taxon>Ecdysozoa</taxon>
        <taxon>Arthropoda</taxon>
        <taxon>Hexapoda</taxon>
        <taxon>Insecta</taxon>
        <taxon>Pterygota</taxon>
        <taxon>Neoptera</taxon>
        <taxon>Paraneoptera</taxon>
        <taxon>Hemiptera</taxon>
        <taxon>Heteroptera</taxon>
        <taxon>Panheteroptera</taxon>
        <taxon>Pentatomomorpha</taxon>
        <taxon>Pentatomoidea</taxon>
        <taxon>Pentatomidae</taxon>
        <taxon>Pentatominae</taxon>
        <taxon>Nezara</taxon>
    </lineage>
</organism>
<dbReference type="Proteomes" id="UP001152798">
    <property type="component" value="Unassembled WGS sequence"/>
</dbReference>
<reference evidence="1" key="1">
    <citation type="submission" date="2022-01" db="EMBL/GenBank/DDBJ databases">
        <authorList>
            <person name="King R."/>
        </authorList>
    </citation>
    <scope>NUCLEOTIDE SEQUENCE</scope>
</reference>
<sequence length="41" mass="4805">MTALFHQQGIEFMKWQNITLIEKENILMTKVEQAATDLLLI</sequence>